<evidence type="ECO:0000256" key="3">
    <source>
        <dbReference type="ARBA" id="ARBA00023163"/>
    </source>
</evidence>
<keyword evidence="2 4" id="KW-0805">Transcription regulation</keyword>
<dbReference type="InterPro" id="IPR005824">
    <property type="entry name" value="KOW"/>
</dbReference>
<comment type="function">
    <text evidence="4">Stimulates transcription elongation.</text>
</comment>
<dbReference type="SMART" id="SM00738">
    <property type="entry name" value="NGN"/>
    <property type="match status" value="1"/>
</dbReference>
<dbReference type="EMBL" id="LT549890">
    <property type="protein sequence ID" value="SAI83879.1"/>
    <property type="molecule type" value="Genomic_DNA"/>
</dbReference>
<dbReference type="SMART" id="SM00739">
    <property type="entry name" value="KOW"/>
    <property type="match status" value="1"/>
</dbReference>
<evidence type="ECO:0000313" key="9">
    <source>
        <dbReference type="Proteomes" id="UP000076770"/>
    </source>
</evidence>
<dbReference type="Pfam" id="PF00467">
    <property type="entry name" value="KOW"/>
    <property type="match status" value="1"/>
</dbReference>
<evidence type="ECO:0000259" key="6">
    <source>
        <dbReference type="SMART" id="SM00738"/>
    </source>
</evidence>
<dbReference type="InterPro" id="IPR005100">
    <property type="entry name" value="NGN-domain"/>
</dbReference>
<dbReference type="GO" id="GO:0006354">
    <property type="term" value="P:DNA-templated transcription elongation"/>
    <property type="evidence" value="ECO:0007669"/>
    <property type="project" value="InterPro"/>
</dbReference>
<accession>A0A157SY03</accession>
<dbReference type="HAMAP" id="MF_00950">
    <property type="entry name" value="Spt5_arch"/>
    <property type="match status" value="1"/>
</dbReference>
<dbReference type="AlphaFoldDB" id="A0A157SY03"/>
<evidence type="ECO:0000256" key="2">
    <source>
        <dbReference type="ARBA" id="ARBA00023015"/>
    </source>
</evidence>
<comment type="subunit">
    <text evidence="4">Heterodimer composed of Spt4 and Spt5. Interacts with RNA polymerase (RNAP).</text>
</comment>
<keyword evidence="3 4" id="KW-0804">Transcription</keyword>
<dbReference type="PATRIC" id="fig|2287.9.peg.333"/>
<dbReference type="CDD" id="cd09887">
    <property type="entry name" value="NGN_Arch"/>
    <property type="match status" value="1"/>
</dbReference>
<dbReference type="PROSITE" id="PS01108">
    <property type="entry name" value="RIBOSOMAL_L24"/>
    <property type="match status" value="1"/>
</dbReference>
<dbReference type="Gene3D" id="2.30.30.30">
    <property type="match status" value="1"/>
</dbReference>
<evidence type="ECO:0000313" key="8">
    <source>
        <dbReference type="EMBL" id="SAI83879.1"/>
    </source>
</evidence>
<dbReference type="GO" id="GO:0003735">
    <property type="term" value="F:structural constituent of ribosome"/>
    <property type="evidence" value="ECO:0007669"/>
    <property type="project" value="InterPro"/>
</dbReference>
<gene>
    <name evidence="4" type="primary">spt5</name>
    <name evidence="8" type="ORF">SSOP1_0325</name>
</gene>
<name>A0A157SY03_SACSO</name>
<dbReference type="InterPro" id="IPR014722">
    <property type="entry name" value="Rib_uL2_dom2"/>
</dbReference>
<dbReference type="GO" id="GO:0003746">
    <property type="term" value="F:translation elongation factor activity"/>
    <property type="evidence" value="ECO:0007669"/>
    <property type="project" value="InterPro"/>
</dbReference>
<dbReference type="InterPro" id="IPR011590">
    <property type="entry name" value="Spt5_arc"/>
</dbReference>
<dbReference type="InterPro" id="IPR006645">
    <property type="entry name" value="NGN-like_dom"/>
</dbReference>
<dbReference type="Gene3D" id="3.30.70.940">
    <property type="entry name" value="NusG, N-terminal domain"/>
    <property type="match status" value="1"/>
</dbReference>
<sequence length="157" mass="17191">MGCNFVEKPNMRNYYAIKVVGGQEINVALMLEERIKTNNIKGIYAIIVPPNLKGYVVLEAEGLHIVKPLIAGIRNARGLAQGLLPRDEILKIVSRKTVGPTVKPGDVVEVISGPFRGTQAQVIRVEEAKGEVVLNILESAFPLQVTVPLDQIKVSKR</sequence>
<dbReference type="CDD" id="cd06091">
    <property type="entry name" value="KOW_NusG"/>
    <property type="match status" value="1"/>
</dbReference>
<evidence type="ECO:0000256" key="1">
    <source>
        <dbReference type="ARBA" id="ARBA00006956"/>
    </source>
</evidence>
<evidence type="ECO:0000256" key="5">
    <source>
        <dbReference type="NCBIfam" id="TIGR00405"/>
    </source>
</evidence>
<dbReference type="InterPro" id="IPR008991">
    <property type="entry name" value="Translation_prot_SH3-like_sf"/>
</dbReference>
<dbReference type="Pfam" id="PF03439">
    <property type="entry name" value="Spt5-NGN"/>
    <property type="match status" value="1"/>
</dbReference>
<evidence type="ECO:0000259" key="7">
    <source>
        <dbReference type="SMART" id="SM00739"/>
    </source>
</evidence>
<dbReference type="InterPro" id="IPR036735">
    <property type="entry name" value="NGN_dom_sf"/>
</dbReference>
<comment type="similarity">
    <text evidence="1">Belongs to the SPT5 family.</text>
</comment>
<protein>
    <recommendedName>
        <fullName evidence="4 5">Transcription elongation factor Spt5</fullName>
    </recommendedName>
</protein>
<dbReference type="SUPFAM" id="SSF50104">
    <property type="entry name" value="Translation proteins SH3-like domain"/>
    <property type="match status" value="1"/>
</dbReference>
<reference evidence="9" key="1">
    <citation type="submission" date="2016-04" db="EMBL/GenBank/DDBJ databases">
        <authorList>
            <person name="Shah S.A."/>
            <person name="Garrett R.A."/>
        </authorList>
    </citation>
    <scope>NUCLEOTIDE SEQUENCE [LARGE SCALE GENOMIC DNA]</scope>
    <source>
        <strain evidence="9">ATCC 35091 / DSM 1616 / JCM 8930 / NBRC 15331 / P1</strain>
    </source>
</reference>
<feature type="domain" description="KOW" evidence="7">
    <location>
        <begin position="101"/>
        <end position="128"/>
    </location>
</feature>
<proteinExistence type="inferred from homology"/>
<comment type="similarity">
    <text evidence="4">Belongs to the archaeal Spt5 family.</text>
</comment>
<feature type="domain" description="NusG-like N-terminal" evidence="6">
    <location>
        <begin position="11"/>
        <end position="96"/>
    </location>
</feature>
<dbReference type="GO" id="GO:0005840">
    <property type="term" value="C:ribosome"/>
    <property type="evidence" value="ECO:0007669"/>
    <property type="project" value="InterPro"/>
</dbReference>
<evidence type="ECO:0000256" key="4">
    <source>
        <dbReference type="HAMAP-Rule" id="MF_00950"/>
    </source>
</evidence>
<dbReference type="InterPro" id="IPR005825">
    <property type="entry name" value="Ribosomal_uL24_CS"/>
</dbReference>
<dbReference type="GO" id="GO:0006355">
    <property type="term" value="P:regulation of DNA-templated transcription"/>
    <property type="evidence" value="ECO:0007669"/>
    <property type="project" value="UniProtKB-UniRule"/>
</dbReference>
<dbReference type="NCBIfam" id="TIGR00405">
    <property type="entry name" value="KOW_elon_Spt5"/>
    <property type="match status" value="1"/>
</dbReference>
<dbReference type="Proteomes" id="UP000076770">
    <property type="component" value="Chromosome i"/>
</dbReference>
<organism evidence="8 9">
    <name type="scientific">Saccharolobus solfataricus</name>
    <name type="common">Sulfolobus solfataricus</name>
    <dbReference type="NCBI Taxonomy" id="2287"/>
    <lineage>
        <taxon>Archaea</taxon>
        <taxon>Thermoproteota</taxon>
        <taxon>Thermoprotei</taxon>
        <taxon>Sulfolobales</taxon>
        <taxon>Sulfolobaceae</taxon>
        <taxon>Saccharolobus</taxon>
    </lineage>
</organism>